<keyword evidence="3" id="KW-1185">Reference proteome</keyword>
<evidence type="ECO:0000313" key="2">
    <source>
        <dbReference type="EMBL" id="KAK6170235.1"/>
    </source>
</evidence>
<keyword evidence="1" id="KW-0812">Transmembrane</keyword>
<organism evidence="2 3">
    <name type="scientific">Patella caerulea</name>
    <name type="common">Rayed Mediterranean limpet</name>
    <dbReference type="NCBI Taxonomy" id="87958"/>
    <lineage>
        <taxon>Eukaryota</taxon>
        <taxon>Metazoa</taxon>
        <taxon>Spiralia</taxon>
        <taxon>Lophotrochozoa</taxon>
        <taxon>Mollusca</taxon>
        <taxon>Gastropoda</taxon>
        <taxon>Patellogastropoda</taxon>
        <taxon>Patelloidea</taxon>
        <taxon>Patellidae</taxon>
        <taxon>Patella</taxon>
    </lineage>
</organism>
<keyword evidence="1" id="KW-1133">Transmembrane helix</keyword>
<sequence>MTLELQALEHFLLRSPHDGLFYCQRSVDFNSFNLFISLNFIILVTNYINLNSAVEKNRDDDVENINFERLSF</sequence>
<keyword evidence="1" id="KW-0472">Membrane</keyword>
<name>A0AAN8PGY6_PATCE</name>
<dbReference type="AlphaFoldDB" id="A0AAN8PGY6"/>
<dbReference type="Proteomes" id="UP001347796">
    <property type="component" value="Unassembled WGS sequence"/>
</dbReference>
<evidence type="ECO:0000313" key="3">
    <source>
        <dbReference type="Proteomes" id="UP001347796"/>
    </source>
</evidence>
<proteinExistence type="predicted"/>
<protein>
    <submittedName>
        <fullName evidence="2">Uncharacterized protein</fullName>
    </submittedName>
</protein>
<comment type="caution">
    <text evidence="2">The sequence shown here is derived from an EMBL/GenBank/DDBJ whole genome shotgun (WGS) entry which is preliminary data.</text>
</comment>
<feature type="transmembrane region" description="Helical" evidence="1">
    <location>
        <begin position="29"/>
        <end position="48"/>
    </location>
</feature>
<reference evidence="2 3" key="1">
    <citation type="submission" date="2024-01" db="EMBL/GenBank/DDBJ databases">
        <title>The genome of the rayed Mediterranean limpet Patella caerulea (Linnaeus, 1758).</title>
        <authorList>
            <person name="Anh-Thu Weber A."/>
            <person name="Halstead-Nussloch G."/>
        </authorList>
    </citation>
    <scope>NUCLEOTIDE SEQUENCE [LARGE SCALE GENOMIC DNA]</scope>
    <source>
        <strain evidence="2">AATW-2023a</strain>
        <tissue evidence="2">Whole specimen</tissue>
    </source>
</reference>
<dbReference type="EMBL" id="JAZGQO010000014">
    <property type="protein sequence ID" value="KAK6170235.1"/>
    <property type="molecule type" value="Genomic_DNA"/>
</dbReference>
<accession>A0AAN8PGY6</accession>
<gene>
    <name evidence="2" type="ORF">SNE40_018677</name>
</gene>
<evidence type="ECO:0000256" key="1">
    <source>
        <dbReference type="SAM" id="Phobius"/>
    </source>
</evidence>